<evidence type="ECO:0000256" key="8">
    <source>
        <dbReference type="ARBA" id="ARBA00022801"/>
    </source>
</evidence>
<gene>
    <name evidence="14" type="ORF">SAMN05444159_2440</name>
</gene>
<evidence type="ECO:0000256" key="5">
    <source>
        <dbReference type="ARBA" id="ARBA00012027"/>
    </source>
</evidence>
<sequence length="722" mass="77024">MPAVAFSNNDIAVVAWTFDRHLDGCLGFAIHQIDLGANGKEMVLPALARFANQAGDHLTTEQAPVQKFWWKDLFAKRGGSYQYRIVPMGGSPGATLTPLAGVEALLSNKITLTPSRPPFSVYFNRGITATQALTHALNDHPSIPALAPHIADPTDPIRINLMGQLSEGVTSLLDRADKGGGTIHAALYELNDPDGLEKRLQANPKSRNVILGNEQSVDPKTKATIEDADSANRAKLKSAGVTVIDRLLGKGDIPHNKFLVLSEKGVPTAVLSGSTNWTSTGLCTQTNNALVIESADVAQRYMDYWNALKADIDAAKGNQKNLQSPTLRGFDHTNNDSSVAKPISLGNGATIEVMFSPNTKQKLATPPKETPDDMKRVFDLINGAKQAVLFLAFDPGNNSILDAAGRALAKNPDLFVRGALTSPQRALNFSQALHQGGGADAADAGGGAAGAAQPAVKVVGEPGKPKKKGAKLDQAQPDSRAVPAGAITANDAFGKWEAEMAKYGFAIIHNKIVVIDPFSANCAVVTGSHNLGFRASHNNDENMVIIRGHRGLAEAYACHVLDIYDHYAWRFLLKQHPEIFGQPLEGDDKWQERYITGPDEKAPELRFWLSAAGGGDTSSSGKLPPKKPSGSAPAPAPAPAPNKPPANKPKKKAAASKQSATKRSAKKKAAKKTAKKKVTKKKAGKKKAGKKTAKKIAKKTAKKTVKKTVKKRVAKKRAAKKR</sequence>
<dbReference type="GO" id="GO:0006793">
    <property type="term" value="P:phosphorus metabolic process"/>
    <property type="evidence" value="ECO:0007669"/>
    <property type="project" value="UniProtKB-ARBA"/>
</dbReference>
<evidence type="ECO:0000256" key="3">
    <source>
        <dbReference type="ARBA" id="ARBA00004613"/>
    </source>
</evidence>
<evidence type="ECO:0000256" key="2">
    <source>
        <dbReference type="ARBA" id="ARBA00003145"/>
    </source>
</evidence>
<evidence type="ECO:0000256" key="10">
    <source>
        <dbReference type="ARBA" id="ARBA00023098"/>
    </source>
</evidence>
<name>A0A1M6PT38_9BRAD</name>
<keyword evidence="7" id="KW-0964">Secreted</keyword>
<dbReference type="GO" id="GO:0016042">
    <property type="term" value="P:lipid catabolic process"/>
    <property type="evidence" value="ECO:0007669"/>
    <property type="project" value="UniProtKB-KW"/>
</dbReference>
<evidence type="ECO:0000313" key="14">
    <source>
        <dbReference type="EMBL" id="SHK11174.1"/>
    </source>
</evidence>
<evidence type="ECO:0000256" key="4">
    <source>
        <dbReference type="ARBA" id="ARBA00008664"/>
    </source>
</evidence>
<evidence type="ECO:0000256" key="1">
    <source>
        <dbReference type="ARBA" id="ARBA00000798"/>
    </source>
</evidence>
<comment type="function">
    <text evidence="2">Could be a virulence factor.</text>
</comment>
<evidence type="ECO:0000313" key="15">
    <source>
        <dbReference type="Proteomes" id="UP000189935"/>
    </source>
</evidence>
<feature type="compositionally biased region" description="Low complexity" evidence="12">
    <location>
        <begin position="453"/>
        <end position="462"/>
    </location>
</feature>
<dbReference type="EMBL" id="LT670844">
    <property type="protein sequence ID" value="SHK11174.1"/>
    <property type="molecule type" value="Genomic_DNA"/>
</dbReference>
<comment type="similarity">
    <text evidence="4">Belongs to the phospholipase D family.</text>
</comment>
<dbReference type="CDD" id="cd09173">
    <property type="entry name" value="PLDc_Nuc_like_unchar1_2"/>
    <property type="match status" value="1"/>
</dbReference>
<dbReference type="Gene3D" id="3.30.870.10">
    <property type="entry name" value="Endonuclease Chain A"/>
    <property type="match status" value="2"/>
</dbReference>
<keyword evidence="10" id="KW-0443">Lipid metabolism</keyword>
<dbReference type="PROSITE" id="PS50035">
    <property type="entry name" value="PLD"/>
    <property type="match status" value="1"/>
</dbReference>
<feature type="domain" description="PLD phosphodiesterase" evidence="13">
    <location>
        <begin position="504"/>
        <end position="535"/>
    </location>
</feature>
<evidence type="ECO:0000259" key="13">
    <source>
        <dbReference type="PROSITE" id="PS50035"/>
    </source>
</evidence>
<dbReference type="Proteomes" id="UP000189935">
    <property type="component" value="Chromosome I"/>
</dbReference>
<dbReference type="GO" id="GO:0004630">
    <property type="term" value="F:phospholipase D activity"/>
    <property type="evidence" value="ECO:0007669"/>
    <property type="project" value="UniProtKB-EC"/>
</dbReference>
<dbReference type="EC" id="3.1.4.4" evidence="5"/>
<protein>
    <recommendedName>
        <fullName evidence="6">Phospholipase D</fullName>
        <ecNumber evidence="5">3.1.4.4</ecNumber>
    </recommendedName>
    <alternativeName>
        <fullName evidence="11">Choline phosphatase</fullName>
    </alternativeName>
</protein>
<feature type="region of interest" description="Disordered" evidence="12">
    <location>
        <begin position="611"/>
        <end position="722"/>
    </location>
</feature>
<dbReference type="RefSeq" id="WP_079538355.1">
    <property type="nucleotide sequence ID" value="NZ_LT670844.1"/>
</dbReference>
<dbReference type="PANTHER" id="PTHR43856">
    <property type="entry name" value="CARDIOLIPIN HYDROLASE"/>
    <property type="match status" value="1"/>
</dbReference>
<comment type="catalytic activity">
    <reaction evidence="1">
        <text>a 1,2-diacyl-sn-glycero-3-phosphocholine + H2O = a 1,2-diacyl-sn-glycero-3-phosphate + choline + H(+)</text>
        <dbReference type="Rhea" id="RHEA:14445"/>
        <dbReference type="ChEBI" id="CHEBI:15354"/>
        <dbReference type="ChEBI" id="CHEBI:15377"/>
        <dbReference type="ChEBI" id="CHEBI:15378"/>
        <dbReference type="ChEBI" id="CHEBI:57643"/>
        <dbReference type="ChEBI" id="CHEBI:58608"/>
        <dbReference type="EC" id="3.1.4.4"/>
    </reaction>
</comment>
<dbReference type="SUPFAM" id="SSF56024">
    <property type="entry name" value="Phospholipase D/nuclease"/>
    <property type="match status" value="2"/>
</dbReference>
<dbReference type="InterPro" id="IPR001736">
    <property type="entry name" value="PLipase_D/transphosphatidylase"/>
</dbReference>
<reference evidence="14 15" key="1">
    <citation type="submission" date="2016-11" db="EMBL/GenBank/DDBJ databases">
        <authorList>
            <person name="Jaros S."/>
            <person name="Januszkiewicz K."/>
            <person name="Wedrychowicz H."/>
        </authorList>
    </citation>
    <scope>NUCLEOTIDE SEQUENCE [LARGE SCALE GENOMIC DNA]</scope>
    <source>
        <strain evidence="14 15">GAS499</strain>
    </source>
</reference>
<evidence type="ECO:0000256" key="9">
    <source>
        <dbReference type="ARBA" id="ARBA00022963"/>
    </source>
</evidence>
<proteinExistence type="inferred from homology"/>
<keyword evidence="8" id="KW-0378">Hydrolase</keyword>
<dbReference type="GO" id="GO:0005576">
    <property type="term" value="C:extracellular region"/>
    <property type="evidence" value="ECO:0007669"/>
    <property type="project" value="UniProtKB-SubCell"/>
</dbReference>
<dbReference type="PANTHER" id="PTHR43856:SF1">
    <property type="entry name" value="MITOCHONDRIAL CARDIOLIPIN HYDROLASE"/>
    <property type="match status" value="1"/>
</dbReference>
<feature type="region of interest" description="Disordered" evidence="12">
    <location>
        <begin position="453"/>
        <end position="477"/>
    </location>
</feature>
<keyword evidence="9" id="KW-0442">Lipid degradation</keyword>
<organism evidence="14 15">
    <name type="scientific">Bradyrhizobium lablabi</name>
    <dbReference type="NCBI Taxonomy" id="722472"/>
    <lineage>
        <taxon>Bacteria</taxon>
        <taxon>Pseudomonadati</taxon>
        <taxon>Pseudomonadota</taxon>
        <taxon>Alphaproteobacteria</taxon>
        <taxon>Hyphomicrobiales</taxon>
        <taxon>Nitrobacteraceae</taxon>
        <taxon>Bradyrhizobium</taxon>
    </lineage>
</organism>
<dbReference type="InterPro" id="IPR051406">
    <property type="entry name" value="PLD_domain"/>
</dbReference>
<comment type="subcellular location">
    <subcellularLocation>
        <location evidence="3">Secreted</location>
    </subcellularLocation>
</comment>
<evidence type="ECO:0000256" key="7">
    <source>
        <dbReference type="ARBA" id="ARBA00022525"/>
    </source>
</evidence>
<feature type="compositionally biased region" description="Pro residues" evidence="12">
    <location>
        <begin position="634"/>
        <end position="647"/>
    </location>
</feature>
<evidence type="ECO:0000256" key="6">
    <source>
        <dbReference type="ARBA" id="ARBA00018392"/>
    </source>
</evidence>
<dbReference type="AlphaFoldDB" id="A0A1M6PT38"/>
<evidence type="ECO:0000256" key="12">
    <source>
        <dbReference type="SAM" id="MobiDB-lite"/>
    </source>
</evidence>
<dbReference type="Pfam" id="PF13091">
    <property type="entry name" value="PLDc_2"/>
    <property type="match status" value="2"/>
</dbReference>
<evidence type="ECO:0000256" key="11">
    <source>
        <dbReference type="ARBA" id="ARBA00029594"/>
    </source>
</evidence>
<feature type="compositionally biased region" description="Basic residues" evidence="12">
    <location>
        <begin position="663"/>
        <end position="722"/>
    </location>
</feature>
<accession>A0A1M6PT38</accession>
<dbReference type="InterPro" id="IPR025202">
    <property type="entry name" value="PLD-like_dom"/>
</dbReference>
<feature type="compositionally biased region" description="Low complexity" evidence="12">
    <location>
        <begin position="617"/>
        <end position="633"/>
    </location>
</feature>
<dbReference type="OrthoDB" id="9789376at2"/>
<dbReference type="GO" id="GO:0016891">
    <property type="term" value="F:RNA endonuclease activity producing 5'-phosphomonoesters, hydrolytic mechanism"/>
    <property type="evidence" value="ECO:0007669"/>
    <property type="project" value="TreeGrafter"/>
</dbReference>